<dbReference type="AlphaFoldDB" id="A0A8S1HMA3"/>
<comment type="caution">
    <text evidence="1">The sequence shown here is derived from an EMBL/GenBank/DDBJ whole genome shotgun (WGS) entry which is preliminary data.</text>
</comment>
<dbReference type="Proteomes" id="UP000835052">
    <property type="component" value="Unassembled WGS sequence"/>
</dbReference>
<keyword evidence="2" id="KW-1185">Reference proteome</keyword>
<organism evidence="1 2">
    <name type="scientific">Caenorhabditis auriculariae</name>
    <dbReference type="NCBI Taxonomy" id="2777116"/>
    <lineage>
        <taxon>Eukaryota</taxon>
        <taxon>Metazoa</taxon>
        <taxon>Ecdysozoa</taxon>
        <taxon>Nematoda</taxon>
        <taxon>Chromadorea</taxon>
        <taxon>Rhabditida</taxon>
        <taxon>Rhabditina</taxon>
        <taxon>Rhabditomorpha</taxon>
        <taxon>Rhabditoidea</taxon>
        <taxon>Rhabditidae</taxon>
        <taxon>Peloderinae</taxon>
        <taxon>Caenorhabditis</taxon>
    </lineage>
</organism>
<name>A0A8S1HMA3_9PELO</name>
<proteinExistence type="predicted"/>
<gene>
    <name evidence="1" type="ORF">CAUJ_LOCUS13672</name>
</gene>
<sequence>MVPILTVQDHNHYISSPVASRRLRARPYTRRENFDELFLGCLWGLSSHKVSILKWLLSGDHALIAWAWSQVWEVVFI</sequence>
<accession>A0A8S1HMA3</accession>
<reference evidence="1" key="1">
    <citation type="submission" date="2020-10" db="EMBL/GenBank/DDBJ databases">
        <authorList>
            <person name="Kikuchi T."/>
        </authorList>
    </citation>
    <scope>NUCLEOTIDE SEQUENCE</scope>
    <source>
        <strain evidence="1">NKZ352</strain>
    </source>
</reference>
<evidence type="ECO:0000313" key="2">
    <source>
        <dbReference type="Proteomes" id="UP000835052"/>
    </source>
</evidence>
<dbReference type="EMBL" id="CAJGYM010000104">
    <property type="protein sequence ID" value="CAD6197763.1"/>
    <property type="molecule type" value="Genomic_DNA"/>
</dbReference>
<protein>
    <submittedName>
        <fullName evidence="1">Uncharacterized protein</fullName>
    </submittedName>
</protein>
<evidence type="ECO:0000313" key="1">
    <source>
        <dbReference type="EMBL" id="CAD6197763.1"/>
    </source>
</evidence>